<gene>
    <name evidence="11" type="ORF">JZ751_008143</name>
</gene>
<dbReference type="GO" id="GO:0005743">
    <property type="term" value="C:mitochondrial inner membrane"/>
    <property type="evidence" value="ECO:0007669"/>
    <property type="project" value="UniProtKB-SubCell"/>
</dbReference>
<evidence type="ECO:0000256" key="1">
    <source>
        <dbReference type="ARBA" id="ARBA00004434"/>
    </source>
</evidence>
<comment type="similarity">
    <text evidence="3">Belongs to the cytochrome c oxidase VIII family.</text>
</comment>
<evidence type="ECO:0000256" key="10">
    <source>
        <dbReference type="SAM" id="MobiDB-lite"/>
    </source>
</evidence>
<proteinExistence type="inferred from homology"/>
<dbReference type="AlphaFoldDB" id="A0A8T2N2T2"/>
<keyword evidence="7" id="KW-1133">Transmembrane helix</keyword>
<reference evidence="11" key="1">
    <citation type="thesis" date="2021" institute="BYU ScholarsArchive" country="Provo, UT, USA">
        <title>Applications of and Algorithms for Genome Assembly and Genomic Analyses with an Emphasis on Marine Teleosts.</title>
        <authorList>
            <person name="Pickett B.D."/>
        </authorList>
    </citation>
    <scope>NUCLEOTIDE SEQUENCE</scope>
    <source>
        <strain evidence="11">HI-2016</strain>
    </source>
</reference>
<dbReference type="Pfam" id="PF02285">
    <property type="entry name" value="COX8"/>
    <property type="match status" value="1"/>
</dbReference>
<dbReference type="Proteomes" id="UP000824540">
    <property type="component" value="Unassembled WGS sequence"/>
</dbReference>
<dbReference type="GO" id="GO:0006123">
    <property type="term" value="P:mitochondrial electron transport, cytochrome c to oxygen"/>
    <property type="evidence" value="ECO:0007669"/>
    <property type="project" value="InterPro"/>
</dbReference>
<evidence type="ECO:0000256" key="3">
    <source>
        <dbReference type="ARBA" id="ARBA00010117"/>
    </source>
</evidence>
<evidence type="ECO:0000256" key="6">
    <source>
        <dbReference type="ARBA" id="ARBA00022946"/>
    </source>
</evidence>
<keyword evidence="8" id="KW-0496">Mitochondrion</keyword>
<name>A0A8T2N2T2_9TELE</name>
<evidence type="ECO:0000256" key="4">
    <source>
        <dbReference type="ARBA" id="ARBA00022692"/>
    </source>
</evidence>
<accession>A0A8T2N2T2</accession>
<evidence type="ECO:0000256" key="9">
    <source>
        <dbReference type="ARBA" id="ARBA00023136"/>
    </source>
</evidence>
<dbReference type="OrthoDB" id="8931496at2759"/>
<evidence type="ECO:0000313" key="11">
    <source>
        <dbReference type="EMBL" id="KAG9334394.1"/>
    </source>
</evidence>
<dbReference type="EMBL" id="JAFBMS010000151">
    <property type="protein sequence ID" value="KAG9334394.1"/>
    <property type="molecule type" value="Genomic_DNA"/>
</dbReference>
<evidence type="ECO:0008006" key="13">
    <source>
        <dbReference type="Google" id="ProtNLM"/>
    </source>
</evidence>
<evidence type="ECO:0000256" key="8">
    <source>
        <dbReference type="ARBA" id="ARBA00023128"/>
    </source>
</evidence>
<dbReference type="Gene3D" id="4.10.81.10">
    <property type="entry name" value="Cytochrome c oxidase, subunit 8"/>
    <property type="match status" value="1"/>
</dbReference>
<dbReference type="PANTHER" id="PTHR16717:SF6">
    <property type="entry name" value="CYTOCHROME C OXIDASE SUBUNIT 8B"/>
    <property type="match status" value="1"/>
</dbReference>
<dbReference type="PANTHER" id="PTHR16717">
    <property type="entry name" value="CYTOCHROME C OXIDASE POLYPEPTIDE VIII"/>
    <property type="match status" value="1"/>
</dbReference>
<evidence type="ECO:0000256" key="2">
    <source>
        <dbReference type="ARBA" id="ARBA00004673"/>
    </source>
</evidence>
<dbReference type="InterPro" id="IPR036548">
    <property type="entry name" value="Cyt_c_oxidase_su8_sf"/>
</dbReference>
<evidence type="ECO:0000313" key="12">
    <source>
        <dbReference type="Proteomes" id="UP000824540"/>
    </source>
</evidence>
<comment type="caution">
    <text evidence="11">The sequence shown here is derived from an EMBL/GenBank/DDBJ whole genome shotgun (WGS) entry which is preliminary data.</text>
</comment>
<dbReference type="InterPro" id="IPR003205">
    <property type="entry name" value="Cyt_c_oxidase_su8"/>
</dbReference>
<feature type="region of interest" description="Disordered" evidence="10">
    <location>
        <begin position="70"/>
        <end position="89"/>
    </location>
</feature>
<evidence type="ECO:0000256" key="7">
    <source>
        <dbReference type="ARBA" id="ARBA00022989"/>
    </source>
</evidence>
<feature type="compositionally biased region" description="Gly residues" evidence="10">
    <location>
        <begin position="80"/>
        <end position="89"/>
    </location>
</feature>
<keyword evidence="12" id="KW-1185">Reference proteome</keyword>
<protein>
    <recommendedName>
        <fullName evidence="13">Cytochrome c oxidase subunit 8A, mitochondrial</fullName>
    </recommendedName>
</protein>
<dbReference type="GO" id="GO:0045277">
    <property type="term" value="C:respiratory chain complex IV"/>
    <property type="evidence" value="ECO:0007669"/>
    <property type="project" value="InterPro"/>
</dbReference>
<keyword evidence="5" id="KW-0999">Mitochondrion inner membrane</keyword>
<sequence>MSGLNRSLNFLRASLRTQIIPKANISEKPAKHVVTGGEQAVAMLVMFACILGPSGWVLAHLEDYKSRHNLRKQSQREGPPLGGGGGGWDWRGPQDPCKSWTDVLYGSMVLGEDIVGLLLHQHGHVLHILTPQVQPLLHPFDLQPQTPGQRSRVKGGFMNQILQPHLRDPSNSHDIKWSSTLGCTQVICTLWSTSSMFPLIRPTERAFITSSSTYRREERIAWSENYKSATVRLTCWPQADLKAWNFSTFPLLKA</sequence>
<comment type="subcellular location">
    <subcellularLocation>
        <location evidence="1">Mitochondrion inner membrane</location>
        <topology evidence="1">Single-pass membrane protein</topology>
    </subcellularLocation>
</comment>
<evidence type="ECO:0000256" key="5">
    <source>
        <dbReference type="ARBA" id="ARBA00022792"/>
    </source>
</evidence>
<comment type="pathway">
    <text evidence="2">Energy metabolism; oxidative phosphorylation.</text>
</comment>
<keyword evidence="6" id="KW-0809">Transit peptide</keyword>
<dbReference type="SUPFAM" id="SSF81431">
    <property type="entry name" value="Mitochondrial cytochrome c oxidase subunit VIIIb (aka IX)"/>
    <property type="match status" value="1"/>
</dbReference>
<organism evidence="11 12">
    <name type="scientific">Albula glossodonta</name>
    <name type="common">roundjaw bonefish</name>
    <dbReference type="NCBI Taxonomy" id="121402"/>
    <lineage>
        <taxon>Eukaryota</taxon>
        <taxon>Metazoa</taxon>
        <taxon>Chordata</taxon>
        <taxon>Craniata</taxon>
        <taxon>Vertebrata</taxon>
        <taxon>Euteleostomi</taxon>
        <taxon>Actinopterygii</taxon>
        <taxon>Neopterygii</taxon>
        <taxon>Teleostei</taxon>
        <taxon>Albuliformes</taxon>
        <taxon>Albulidae</taxon>
        <taxon>Albula</taxon>
    </lineage>
</organism>
<keyword evidence="4" id="KW-0812">Transmembrane</keyword>
<keyword evidence="9" id="KW-0472">Membrane</keyword>